<feature type="compositionally biased region" description="Basic and acidic residues" evidence="1">
    <location>
        <begin position="1"/>
        <end position="16"/>
    </location>
</feature>
<comment type="caution">
    <text evidence="2">The sequence shown here is derived from an EMBL/GenBank/DDBJ whole genome shotgun (WGS) entry which is preliminary data.</text>
</comment>
<feature type="non-terminal residue" evidence="2">
    <location>
        <position position="1"/>
    </location>
</feature>
<accession>A0A699XJC0</accession>
<protein>
    <submittedName>
        <fullName evidence="2">Uncharacterized protein</fullName>
    </submittedName>
</protein>
<dbReference type="AlphaFoldDB" id="A0A699XJC0"/>
<feature type="compositionally biased region" description="Low complexity" evidence="1">
    <location>
        <begin position="34"/>
        <end position="64"/>
    </location>
</feature>
<reference evidence="2" key="1">
    <citation type="journal article" date="2019" name="Sci. Rep.">
        <title>Draft genome of Tanacetum cinerariifolium, the natural source of mosquito coil.</title>
        <authorList>
            <person name="Yamashiro T."/>
            <person name="Shiraishi A."/>
            <person name="Satake H."/>
            <person name="Nakayama K."/>
        </authorList>
    </citation>
    <scope>NUCLEOTIDE SEQUENCE</scope>
</reference>
<evidence type="ECO:0000313" key="2">
    <source>
        <dbReference type="EMBL" id="GFD59747.1"/>
    </source>
</evidence>
<evidence type="ECO:0000256" key="1">
    <source>
        <dbReference type="SAM" id="MobiDB-lite"/>
    </source>
</evidence>
<gene>
    <name evidence="2" type="ORF">Tci_931716</name>
</gene>
<name>A0A699XJC0_TANCI</name>
<dbReference type="EMBL" id="BKCJ011868840">
    <property type="protein sequence ID" value="GFD59747.1"/>
    <property type="molecule type" value="Genomic_DNA"/>
</dbReference>
<proteinExistence type="predicted"/>
<feature type="region of interest" description="Disordered" evidence="1">
    <location>
        <begin position="1"/>
        <end position="79"/>
    </location>
</feature>
<sequence>HRHGPENRRHNRHEASTAKPLMSAVADRDFCHAGRSGRSSDPPARARRNAATPAAPGVRSATARTADRCRASRRRQRCC</sequence>
<organism evidence="2">
    <name type="scientific">Tanacetum cinerariifolium</name>
    <name type="common">Dalmatian daisy</name>
    <name type="synonym">Chrysanthemum cinerariifolium</name>
    <dbReference type="NCBI Taxonomy" id="118510"/>
    <lineage>
        <taxon>Eukaryota</taxon>
        <taxon>Viridiplantae</taxon>
        <taxon>Streptophyta</taxon>
        <taxon>Embryophyta</taxon>
        <taxon>Tracheophyta</taxon>
        <taxon>Spermatophyta</taxon>
        <taxon>Magnoliopsida</taxon>
        <taxon>eudicotyledons</taxon>
        <taxon>Gunneridae</taxon>
        <taxon>Pentapetalae</taxon>
        <taxon>asterids</taxon>
        <taxon>campanulids</taxon>
        <taxon>Asterales</taxon>
        <taxon>Asteraceae</taxon>
        <taxon>Asteroideae</taxon>
        <taxon>Anthemideae</taxon>
        <taxon>Anthemidinae</taxon>
        <taxon>Tanacetum</taxon>
    </lineage>
</organism>